<keyword evidence="3" id="KW-0560">Oxidoreductase</keyword>
<evidence type="ECO:0000313" key="6">
    <source>
        <dbReference type="EMBL" id="KXO89401.1"/>
    </source>
</evidence>
<dbReference type="PROSITE" id="PS51471">
    <property type="entry name" value="FE2OG_OXY"/>
    <property type="match status" value="1"/>
</dbReference>
<dbReference type="GO" id="GO:0046872">
    <property type="term" value="F:metal ion binding"/>
    <property type="evidence" value="ECO:0007669"/>
    <property type="project" value="UniProtKB-KW"/>
</dbReference>
<dbReference type="InterPro" id="IPR027443">
    <property type="entry name" value="IPNS-like_sf"/>
</dbReference>
<dbReference type="Gene3D" id="2.60.120.330">
    <property type="entry name" value="B-lactam Antibiotic, Isopenicillin N Synthase, Chain"/>
    <property type="match status" value="1"/>
</dbReference>
<dbReference type="OrthoDB" id="21825at2"/>
<dbReference type="GO" id="GO:0016491">
    <property type="term" value="F:oxidoreductase activity"/>
    <property type="evidence" value="ECO:0007669"/>
    <property type="project" value="UniProtKB-KW"/>
</dbReference>
<dbReference type="Pfam" id="PF14226">
    <property type="entry name" value="DIOX_N"/>
    <property type="match status" value="1"/>
</dbReference>
<dbReference type="GO" id="GO:0017000">
    <property type="term" value="P:antibiotic biosynthetic process"/>
    <property type="evidence" value="ECO:0007669"/>
    <property type="project" value="UniProtKB-KW"/>
</dbReference>
<dbReference type="InterPro" id="IPR005123">
    <property type="entry name" value="Oxoglu/Fe-dep_dioxygenase_dom"/>
</dbReference>
<evidence type="ECO:0000256" key="4">
    <source>
        <dbReference type="SAM" id="MobiDB-lite"/>
    </source>
</evidence>
<dbReference type="EMBL" id="LSRF01000058">
    <property type="protein sequence ID" value="KXP04220.1"/>
    <property type="molecule type" value="Genomic_DNA"/>
</dbReference>
<reference evidence="6 9" key="1">
    <citation type="submission" date="2016-02" db="EMBL/GenBank/DDBJ databases">
        <authorList>
            <person name="Teng J.L."/>
            <person name="Tang Y."/>
            <person name="Huang Y."/>
            <person name="Guo F."/>
            <person name="Wei W."/>
            <person name="Chen J.H."/>
            <person name="Wong S.Y."/>
            <person name="Lau S.K."/>
            <person name="Woo P.C."/>
        </authorList>
    </citation>
    <scope>NUCLEOTIDE SEQUENCE [LARGE SCALE GENOMIC DNA]</scope>
    <source>
        <strain evidence="6 9">JCM 13375</strain>
    </source>
</reference>
<dbReference type="InterPro" id="IPR044861">
    <property type="entry name" value="IPNS-like_FE2OG_OXY"/>
</dbReference>
<dbReference type="InterPro" id="IPR050231">
    <property type="entry name" value="Iron_ascorbate_oxido_reductase"/>
</dbReference>
<keyword evidence="9" id="KW-1185">Reference proteome</keyword>
<keyword evidence="3" id="KW-0479">Metal-binding</keyword>
<organism evidence="7 8">
    <name type="scientific">Tsukamurella pseudospumae</name>
    <dbReference type="NCBI Taxonomy" id="239498"/>
    <lineage>
        <taxon>Bacteria</taxon>
        <taxon>Bacillati</taxon>
        <taxon>Actinomycetota</taxon>
        <taxon>Actinomycetes</taxon>
        <taxon>Mycobacteriales</taxon>
        <taxon>Tsukamurellaceae</taxon>
        <taxon>Tsukamurella</taxon>
    </lineage>
</organism>
<dbReference type="AlphaFoldDB" id="A0A138A1C0"/>
<feature type="region of interest" description="Disordered" evidence="4">
    <location>
        <begin position="97"/>
        <end position="127"/>
    </location>
</feature>
<evidence type="ECO:0000256" key="1">
    <source>
        <dbReference type="ARBA" id="ARBA00004792"/>
    </source>
</evidence>
<dbReference type="Proteomes" id="UP000070409">
    <property type="component" value="Unassembled WGS sequence"/>
</dbReference>
<comment type="caution">
    <text evidence="7">The sequence shown here is derived from an EMBL/GenBank/DDBJ whole genome shotgun (WGS) entry which is preliminary data.</text>
</comment>
<evidence type="ECO:0000256" key="3">
    <source>
        <dbReference type="RuleBase" id="RU003682"/>
    </source>
</evidence>
<dbReference type="Pfam" id="PF03171">
    <property type="entry name" value="2OG-FeII_Oxy"/>
    <property type="match status" value="1"/>
</dbReference>
<evidence type="ECO:0000313" key="7">
    <source>
        <dbReference type="EMBL" id="KXP04220.1"/>
    </source>
</evidence>
<gene>
    <name evidence="7" type="ORF">AXK60_18915</name>
    <name evidence="6" type="ORF">AXK61_10475</name>
</gene>
<evidence type="ECO:0000256" key="2">
    <source>
        <dbReference type="ARBA" id="ARBA00023194"/>
    </source>
</evidence>
<dbReference type="Proteomes" id="UP000070258">
    <property type="component" value="Unassembled WGS sequence"/>
</dbReference>
<dbReference type="RefSeq" id="WP_068575323.1">
    <property type="nucleotide sequence ID" value="NZ_LSRE01000050.1"/>
</dbReference>
<keyword evidence="2" id="KW-0045">Antibiotic biosynthesis</keyword>
<reference evidence="7" key="2">
    <citation type="submission" date="2016-02" db="EMBL/GenBank/DDBJ databases">
        <authorList>
            <person name="Teng J.L."/>
            <person name="Yang Y."/>
            <person name="Huang Y."/>
            <person name="Guo F."/>
            <person name="Wei W."/>
            <person name="Chen J.H."/>
            <person name="Wong S.Y."/>
            <person name="Lau S.K."/>
            <person name="Woo P.C."/>
        </authorList>
    </citation>
    <scope>NUCLEOTIDE SEQUENCE</scope>
    <source>
        <strain evidence="7">JCM 15929</strain>
    </source>
</reference>
<dbReference type="SUPFAM" id="SSF51197">
    <property type="entry name" value="Clavaminate synthase-like"/>
    <property type="match status" value="1"/>
</dbReference>
<dbReference type="PANTHER" id="PTHR47990">
    <property type="entry name" value="2-OXOGLUTARATE (2OG) AND FE(II)-DEPENDENT OXYGENASE SUPERFAMILY PROTEIN-RELATED"/>
    <property type="match status" value="1"/>
</dbReference>
<name>A0A138A1C0_9ACTN</name>
<reference evidence="8" key="3">
    <citation type="submission" date="2016-02" db="EMBL/GenBank/DDBJ databases">
        <authorList>
            <person name="Wen L."/>
            <person name="He K."/>
            <person name="Yang H."/>
        </authorList>
    </citation>
    <scope>NUCLEOTIDE SEQUENCE [LARGE SCALE GENOMIC DNA]</scope>
    <source>
        <strain evidence="8">JCM 15929</strain>
    </source>
</reference>
<keyword evidence="3" id="KW-0408">Iron</keyword>
<accession>A0A138A1C0</accession>
<dbReference type="EMBL" id="LSRE01000050">
    <property type="protein sequence ID" value="KXO89401.1"/>
    <property type="molecule type" value="Genomic_DNA"/>
</dbReference>
<comment type="pathway">
    <text evidence="1">Antibiotic biosynthesis.</text>
</comment>
<comment type="similarity">
    <text evidence="3">Belongs to the iron/ascorbate-dependent oxidoreductase family.</text>
</comment>
<dbReference type="PRINTS" id="PR00682">
    <property type="entry name" value="IPNSYNTHASE"/>
</dbReference>
<dbReference type="InterPro" id="IPR026992">
    <property type="entry name" value="DIOX_N"/>
</dbReference>
<sequence>MSAVPVLDLSLLDTEPERFDGAVRAAAHDVGFFYLTRHGVAHERIDEVLALAREFFALPQADKDAIAMTNSPHFRGYTRLGGELTRGAVDWREQIDLGQEGVSPARPPSTTVAPDEHGQESAAPSASVPAGPDYLNLIGPNQWPAALPALRTVMERWDADLARVSRALLRAWARSLGADPQVFDAAFAVEPATLIKIVRYPAGTDSDQGVGAHKDSGVLTLLLVDPDSEGLQVLPPGAREWVDVPPMPGAFIVNIGEMLEVGTDGYLHATEHRVVNRRAGGDRISVPYFFNPAVTARMPHLPLPADLRTGVTVDPDNPIFDTYGENAWKSRLRAHPDVAARHYPQTAS</sequence>
<dbReference type="STRING" id="239498.AXK60_18915"/>
<evidence type="ECO:0000259" key="5">
    <source>
        <dbReference type="PROSITE" id="PS51471"/>
    </source>
</evidence>
<evidence type="ECO:0000313" key="8">
    <source>
        <dbReference type="Proteomes" id="UP000070258"/>
    </source>
</evidence>
<feature type="domain" description="Fe2OG dioxygenase" evidence="5">
    <location>
        <begin position="190"/>
        <end position="292"/>
    </location>
</feature>
<evidence type="ECO:0000313" key="9">
    <source>
        <dbReference type="Proteomes" id="UP000070409"/>
    </source>
</evidence>
<proteinExistence type="inferred from homology"/>
<protein>
    <submittedName>
        <fullName evidence="7">Oxidoreductase</fullName>
    </submittedName>
</protein>